<dbReference type="Pfam" id="PF08022">
    <property type="entry name" value="FAD_binding_8"/>
    <property type="match status" value="1"/>
</dbReference>
<dbReference type="PANTHER" id="PTHR32361">
    <property type="entry name" value="FERRIC/CUPRIC REDUCTASE TRANSMEMBRANE COMPONENT"/>
    <property type="match status" value="1"/>
</dbReference>
<dbReference type="GO" id="GO:0015677">
    <property type="term" value="P:copper ion import"/>
    <property type="evidence" value="ECO:0007669"/>
    <property type="project" value="TreeGrafter"/>
</dbReference>
<evidence type="ECO:0000259" key="16">
    <source>
        <dbReference type="PROSITE" id="PS51384"/>
    </source>
</evidence>
<evidence type="ECO:0000256" key="7">
    <source>
        <dbReference type="ARBA" id="ARBA00022982"/>
    </source>
</evidence>
<evidence type="ECO:0000256" key="8">
    <source>
        <dbReference type="ARBA" id="ARBA00022989"/>
    </source>
</evidence>
<evidence type="ECO:0000256" key="14">
    <source>
        <dbReference type="SAM" id="MobiDB-lite"/>
    </source>
</evidence>
<keyword evidence="6 15" id="KW-0812">Transmembrane</keyword>
<dbReference type="Pfam" id="PF01794">
    <property type="entry name" value="Ferric_reduct"/>
    <property type="match status" value="1"/>
</dbReference>
<feature type="compositionally biased region" description="Basic residues" evidence="14">
    <location>
        <begin position="781"/>
        <end position="794"/>
    </location>
</feature>
<dbReference type="Gene3D" id="3.40.50.80">
    <property type="entry name" value="Nucleotide-binding domain of ferredoxin-NADP reductase (FNR) module"/>
    <property type="match status" value="1"/>
</dbReference>
<evidence type="ECO:0000256" key="13">
    <source>
        <dbReference type="ARBA" id="ARBA00048483"/>
    </source>
</evidence>
<keyword evidence="10" id="KW-0406">Ion transport</keyword>
<evidence type="ECO:0000313" key="17">
    <source>
        <dbReference type="EMBL" id="KZP19449.1"/>
    </source>
</evidence>
<accession>A0A166I1D4</accession>
<evidence type="ECO:0000256" key="5">
    <source>
        <dbReference type="ARBA" id="ARBA00022475"/>
    </source>
</evidence>
<dbReference type="AlphaFoldDB" id="A0A166I1D4"/>
<reference evidence="17 18" key="1">
    <citation type="journal article" date="2016" name="Mol. Biol. Evol.">
        <title>Comparative Genomics of Early-Diverging Mushroom-Forming Fungi Provides Insights into the Origins of Lignocellulose Decay Capabilities.</title>
        <authorList>
            <person name="Nagy L.G."/>
            <person name="Riley R."/>
            <person name="Tritt A."/>
            <person name="Adam C."/>
            <person name="Daum C."/>
            <person name="Floudas D."/>
            <person name="Sun H."/>
            <person name="Yadav J.S."/>
            <person name="Pangilinan J."/>
            <person name="Larsson K.H."/>
            <person name="Matsuura K."/>
            <person name="Barry K."/>
            <person name="Labutti K."/>
            <person name="Kuo R."/>
            <person name="Ohm R.A."/>
            <person name="Bhattacharya S.S."/>
            <person name="Shirouzu T."/>
            <person name="Yoshinaga Y."/>
            <person name="Martin F.M."/>
            <person name="Grigoriev I.V."/>
            <person name="Hibbett D.S."/>
        </authorList>
    </citation>
    <scope>NUCLEOTIDE SEQUENCE [LARGE SCALE GENOMIC DNA]</scope>
    <source>
        <strain evidence="17 18">CBS 109695</strain>
    </source>
</reference>
<evidence type="ECO:0000256" key="12">
    <source>
        <dbReference type="ARBA" id="ARBA00023180"/>
    </source>
</evidence>
<comment type="similarity">
    <text evidence="2">Belongs to the ferric reductase (FRE) family.</text>
</comment>
<dbReference type="SFLD" id="SFLDS00052">
    <property type="entry name" value="Ferric_Reductase_Domain"/>
    <property type="match status" value="2"/>
</dbReference>
<feature type="transmembrane region" description="Helical" evidence="15">
    <location>
        <begin position="108"/>
        <end position="127"/>
    </location>
</feature>
<keyword evidence="8 15" id="KW-1133">Transmembrane helix</keyword>
<keyword evidence="5" id="KW-1003">Cell membrane</keyword>
<keyword evidence="4" id="KW-0813">Transport</keyword>
<evidence type="ECO:0000256" key="3">
    <source>
        <dbReference type="ARBA" id="ARBA00012668"/>
    </source>
</evidence>
<sequence length="1021" mass="113623">MSSASSANPVDPITPAHSDDLDWITAYISIHSMSDPSRRYTFLLWIAVTLIFLVFAVLHWTGSRGGFIGAKWSKWSMRRRTWRKKHSVTVAIKRGEPHRQPLPLPSNAQIMCLCLLLLATVALSVAGPDYIAPGVKVWQFNSPSTGNTTPGEQPQYTIWKTYWTSAGRTGLIAFALMPLCVLFALKAPPFAIFAISFMIQLQFDKLAWLHRWSGRLIWLMTAVHVGLWTAQMIIEVRPETGQMVLIYAWGDMNFIWGWIGFGLLTLLIALSIKPIRRVHYESFWFLHVLLVPMMLVAAAFHHPAVWWWCWSALALWIGERCWRAMWWMNSNGWFGGMSVPQQSNKRSAPVPSSKEALEMKRLDRQPADSAAHPLPPIHQPTARPPTLKSPMSLAEEQPEYQFSQSGHSKTHYPSRSASPSASLSLRAALPPAEPYQPPPGYAHAELLSGRTIRLRFLSPGFVSWAPGQHFLINIPSVSHFTSHPFTVASICDEAGPDSARAIVLLVRAKNGWTRDLWDTVSKLYTQRQAHPKGEKHTGSVEMPARGCLMRMYVEGPFGSSVRARWGNHSSMVIIAGGAGVSFGMSVLEYACMCLSGRDGKVLGGRPGGWGQKGFQTQRVRFVWLVREFSHIQWCAATLRRCLDMVPAPGLQVDIFVTRATPAANPRYNIPPPAMQPPQPSDIRLVPPTAGFAREAKAHLRNDSGESADGSDEDVDLSYYSENHSGWAQYEPTRMDDEEAGDSNYGHGHDGHDGHILDFTNFDGDDDEALPGEEMLNQTVRKQGKVRRAKTRKATRATPSAMDRLRERRKKSSLGHGEIMPPSSEPPAQEVRVQSHAAGTSHGSNASVDRLLSYAAKSGTRTPERRLSTALEVDLASPMAAHGDAPWHSPPSRTHTPAPMYTEEGNFSNQWDARSDIASMRELMMSRTGERPLDQMALEVDERELHDINVVAEHTRPGKPKLDRILGDEIESSKGSVIVACCGPTSLNALIRKIIAEKIDPARIRHGDMRGMVSLVSEEFDY</sequence>
<dbReference type="Proteomes" id="UP000076532">
    <property type="component" value="Unassembled WGS sequence"/>
</dbReference>
<dbReference type="GO" id="GO:0006879">
    <property type="term" value="P:intracellular iron ion homeostasis"/>
    <property type="evidence" value="ECO:0007669"/>
    <property type="project" value="TreeGrafter"/>
</dbReference>
<feature type="region of interest" description="Disordered" evidence="14">
    <location>
        <begin position="363"/>
        <end position="420"/>
    </location>
</feature>
<proteinExistence type="inferred from homology"/>
<dbReference type="InterPro" id="IPR039261">
    <property type="entry name" value="FNR_nucleotide-bd"/>
</dbReference>
<feature type="domain" description="FAD-binding FR-type" evidence="16">
    <location>
        <begin position="433"/>
        <end position="563"/>
    </location>
</feature>
<dbReference type="InterPro" id="IPR017927">
    <property type="entry name" value="FAD-bd_FR_type"/>
</dbReference>
<keyword evidence="11 15" id="KW-0472">Membrane</keyword>
<dbReference type="GO" id="GO:0006826">
    <property type="term" value="P:iron ion transport"/>
    <property type="evidence" value="ECO:0007669"/>
    <property type="project" value="TreeGrafter"/>
</dbReference>
<feature type="transmembrane region" description="Helical" evidence="15">
    <location>
        <begin position="254"/>
        <end position="272"/>
    </location>
</feature>
<feature type="transmembrane region" description="Helical" evidence="15">
    <location>
        <begin position="284"/>
        <end position="308"/>
    </location>
</feature>
<dbReference type="EMBL" id="KV417563">
    <property type="protein sequence ID" value="KZP19449.1"/>
    <property type="molecule type" value="Genomic_DNA"/>
</dbReference>
<name>A0A166I1D4_9AGAM</name>
<evidence type="ECO:0000313" key="18">
    <source>
        <dbReference type="Proteomes" id="UP000076532"/>
    </source>
</evidence>
<evidence type="ECO:0000256" key="1">
    <source>
        <dbReference type="ARBA" id="ARBA00004651"/>
    </source>
</evidence>
<evidence type="ECO:0000256" key="15">
    <source>
        <dbReference type="SAM" id="Phobius"/>
    </source>
</evidence>
<evidence type="ECO:0000256" key="2">
    <source>
        <dbReference type="ARBA" id="ARBA00006278"/>
    </source>
</evidence>
<protein>
    <recommendedName>
        <fullName evidence="3">ferric-chelate reductase (NADPH)</fullName>
        <ecNumber evidence="3">1.16.1.9</ecNumber>
    </recommendedName>
</protein>
<dbReference type="CDD" id="cd06186">
    <property type="entry name" value="NOX_Duox_like_FAD_NADP"/>
    <property type="match status" value="1"/>
</dbReference>
<keyword evidence="9" id="KW-0560">Oxidoreductase</keyword>
<dbReference type="STRING" id="436010.A0A166I1D4"/>
<dbReference type="SUPFAM" id="SSF63380">
    <property type="entry name" value="Riboflavin synthase domain-like"/>
    <property type="match status" value="1"/>
</dbReference>
<feature type="transmembrane region" description="Helical" evidence="15">
    <location>
        <begin position="171"/>
        <end position="195"/>
    </location>
</feature>
<dbReference type="EC" id="1.16.1.9" evidence="3"/>
<dbReference type="InterPro" id="IPR051410">
    <property type="entry name" value="Ferric/Cupric_Reductase"/>
</dbReference>
<dbReference type="InterPro" id="IPR013112">
    <property type="entry name" value="FAD-bd_8"/>
</dbReference>
<gene>
    <name evidence="17" type="ORF">FIBSPDRAFT_1045427</name>
</gene>
<evidence type="ECO:0000256" key="10">
    <source>
        <dbReference type="ARBA" id="ARBA00023065"/>
    </source>
</evidence>
<feature type="transmembrane region" description="Helical" evidence="15">
    <location>
        <begin position="216"/>
        <end position="234"/>
    </location>
</feature>
<dbReference type="GO" id="GO:0005886">
    <property type="term" value="C:plasma membrane"/>
    <property type="evidence" value="ECO:0007669"/>
    <property type="project" value="UniProtKB-SubCell"/>
</dbReference>
<organism evidence="17 18">
    <name type="scientific">Athelia psychrophila</name>
    <dbReference type="NCBI Taxonomy" id="1759441"/>
    <lineage>
        <taxon>Eukaryota</taxon>
        <taxon>Fungi</taxon>
        <taxon>Dikarya</taxon>
        <taxon>Basidiomycota</taxon>
        <taxon>Agaricomycotina</taxon>
        <taxon>Agaricomycetes</taxon>
        <taxon>Agaricomycetidae</taxon>
        <taxon>Atheliales</taxon>
        <taxon>Atheliaceae</taxon>
        <taxon>Athelia</taxon>
    </lineage>
</organism>
<dbReference type="InterPro" id="IPR013121">
    <property type="entry name" value="Fe_red_NAD-bd_6"/>
</dbReference>
<evidence type="ECO:0000256" key="9">
    <source>
        <dbReference type="ARBA" id="ARBA00023002"/>
    </source>
</evidence>
<evidence type="ECO:0000256" key="6">
    <source>
        <dbReference type="ARBA" id="ARBA00022692"/>
    </source>
</evidence>
<keyword evidence="12" id="KW-0325">Glycoprotein</keyword>
<dbReference type="OrthoDB" id="10006946at2759"/>
<keyword evidence="7" id="KW-0249">Electron transport</keyword>
<evidence type="ECO:0000256" key="4">
    <source>
        <dbReference type="ARBA" id="ARBA00022448"/>
    </source>
</evidence>
<dbReference type="GO" id="GO:0052851">
    <property type="term" value="F:ferric-chelate reductase (NADPH) activity"/>
    <property type="evidence" value="ECO:0007669"/>
    <property type="project" value="UniProtKB-EC"/>
</dbReference>
<comment type="subcellular location">
    <subcellularLocation>
        <location evidence="1">Cell membrane</location>
        <topology evidence="1">Multi-pass membrane protein</topology>
    </subcellularLocation>
</comment>
<dbReference type="PANTHER" id="PTHR32361:SF9">
    <property type="entry name" value="FERRIC REDUCTASE TRANSMEMBRANE COMPONENT 3-RELATED"/>
    <property type="match status" value="1"/>
</dbReference>
<dbReference type="Pfam" id="PF08030">
    <property type="entry name" value="NAD_binding_6"/>
    <property type="match status" value="1"/>
</dbReference>
<feature type="transmembrane region" description="Helical" evidence="15">
    <location>
        <begin position="42"/>
        <end position="61"/>
    </location>
</feature>
<dbReference type="InterPro" id="IPR017938">
    <property type="entry name" value="Riboflavin_synthase-like_b-brl"/>
</dbReference>
<keyword evidence="18" id="KW-1185">Reference proteome</keyword>
<feature type="region of interest" description="Disordered" evidence="14">
    <location>
        <begin position="780"/>
        <end position="844"/>
    </location>
</feature>
<dbReference type="InterPro" id="IPR013130">
    <property type="entry name" value="Fe3_Rdtase_TM_dom"/>
</dbReference>
<evidence type="ECO:0000256" key="11">
    <source>
        <dbReference type="ARBA" id="ARBA00023136"/>
    </source>
</evidence>
<dbReference type="PROSITE" id="PS51384">
    <property type="entry name" value="FAD_FR"/>
    <property type="match status" value="1"/>
</dbReference>
<comment type="catalytic activity">
    <reaction evidence="13">
        <text>2 a Fe(II)-siderophore + NADP(+) + H(+) = 2 a Fe(III)-siderophore + NADPH</text>
        <dbReference type="Rhea" id="RHEA:28795"/>
        <dbReference type="Rhea" id="RHEA-COMP:11342"/>
        <dbReference type="Rhea" id="RHEA-COMP:11344"/>
        <dbReference type="ChEBI" id="CHEBI:15378"/>
        <dbReference type="ChEBI" id="CHEBI:29033"/>
        <dbReference type="ChEBI" id="CHEBI:29034"/>
        <dbReference type="ChEBI" id="CHEBI:57783"/>
        <dbReference type="ChEBI" id="CHEBI:58349"/>
        <dbReference type="EC" id="1.16.1.9"/>
    </reaction>
</comment>